<protein>
    <submittedName>
        <fullName evidence="2">Uncharacterized protein</fullName>
    </submittedName>
</protein>
<name>A0AAV1QW18_9ROSI</name>
<feature type="chain" id="PRO_5043897998" evidence="1">
    <location>
        <begin position="27"/>
        <end position="84"/>
    </location>
</feature>
<gene>
    <name evidence="2" type="ORF">DCAF_LOCUS2137</name>
</gene>
<proteinExistence type="predicted"/>
<evidence type="ECO:0000313" key="2">
    <source>
        <dbReference type="EMBL" id="CAK7324490.1"/>
    </source>
</evidence>
<accession>A0AAV1QW18</accession>
<comment type="caution">
    <text evidence="2">The sequence shown here is derived from an EMBL/GenBank/DDBJ whole genome shotgun (WGS) entry which is preliminary data.</text>
</comment>
<dbReference type="EMBL" id="CAWUPB010000351">
    <property type="protein sequence ID" value="CAK7324490.1"/>
    <property type="molecule type" value="Genomic_DNA"/>
</dbReference>
<feature type="non-terminal residue" evidence="2">
    <location>
        <position position="1"/>
    </location>
</feature>
<evidence type="ECO:0000256" key="1">
    <source>
        <dbReference type="SAM" id="SignalP"/>
    </source>
</evidence>
<keyword evidence="3" id="KW-1185">Reference proteome</keyword>
<dbReference type="AlphaFoldDB" id="A0AAV1QW18"/>
<organism evidence="2 3">
    <name type="scientific">Dovyalis caffra</name>
    <dbReference type="NCBI Taxonomy" id="77055"/>
    <lineage>
        <taxon>Eukaryota</taxon>
        <taxon>Viridiplantae</taxon>
        <taxon>Streptophyta</taxon>
        <taxon>Embryophyta</taxon>
        <taxon>Tracheophyta</taxon>
        <taxon>Spermatophyta</taxon>
        <taxon>Magnoliopsida</taxon>
        <taxon>eudicotyledons</taxon>
        <taxon>Gunneridae</taxon>
        <taxon>Pentapetalae</taxon>
        <taxon>rosids</taxon>
        <taxon>fabids</taxon>
        <taxon>Malpighiales</taxon>
        <taxon>Salicaceae</taxon>
        <taxon>Flacourtieae</taxon>
        <taxon>Dovyalis</taxon>
    </lineage>
</organism>
<reference evidence="2 3" key="1">
    <citation type="submission" date="2024-01" db="EMBL/GenBank/DDBJ databases">
        <authorList>
            <person name="Waweru B."/>
        </authorList>
    </citation>
    <scope>NUCLEOTIDE SEQUENCE [LARGE SCALE GENOMIC DNA]</scope>
</reference>
<dbReference type="Proteomes" id="UP001314170">
    <property type="component" value="Unassembled WGS sequence"/>
</dbReference>
<keyword evidence="1" id="KW-0732">Signal</keyword>
<feature type="signal peptide" evidence="1">
    <location>
        <begin position="1"/>
        <end position="26"/>
    </location>
</feature>
<sequence length="84" mass="9819">WLFCGMGGRLELGVFVAVFRARVVVFMVCFGHDKEEPVVCVNGVWRMEEGEFGVREKGWQCVYRVGWLRVRGKRWSLQCLNAYE</sequence>
<evidence type="ECO:0000313" key="3">
    <source>
        <dbReference type="Proteomes" id="UP001314170"/>
    </source>
</evidence>